<keyword evidence="2" id="KW-1185">Reference proteome</keyword>
<gene>
    <name evidence="1" type="ORF">ACFL27_17215</name>
</gene>
<comment type="caution">
    <text evidence="1">The sequence shown here is derived from an EMBL/GenBank/DDBJ whole genome shotgun (WGS) entry which is preliminary data.</text>
</comment>
<protein>
    <submittedName>
        <fullName evidence="1">Uncharacterized protein</fullName>
    </submittedName>
</protein>
<evidence type="ECO:0000313" key="2">
    <source>
        <dbReference type="Proteomes" id="UP001594351"/>
    </source>
</evidence>
<name>A0ABV6Z0G1_UNCC1</name>
<evidence type="ECO:0000313" key="1">
    <source>
        <dbReference type="EMBL" id="MFC1851935.1"/>
    </source>
</evidence>
<reference evidence="1 2" key="1">
    <citation type="submission" date="2024-09" db="EMBL/GenBank/DDBJ databases">
        <title>Laminarin stimulates single cell rates of sulfate reduction while oxygen inhibits transcriptomic activity in coastal marine sediment.</title>
        <authorList>
            <person name="Lindsay M."/>
            <person name="Orcutt B."/>
            <person name="Emerson D."/>
            <person name="Stepanauskas R."/>
            <person name="D'Angelo T."/>
        </authorList>
    </citation>
    <scope>NUCLEOTIDE SEQUENCE [LARGE SCALE GENOMIC DNA]</scope>
    <source>
        <strain evidence="1">SAG AM-311-K15</strain>
    </source>
</reference>
<organism evidence="1 2">
    <name type="scientific">candidate division CSSED10-310 bacterium</name>
    <dbReference type="NCBI Taxonomy" id="2855610"/>
    <lineage>
        <taxon>Bacteria</taxon>
        <taxon>Bacteria division CSSED10-310</taxon>
    </lineage>
</organism>
<proteinExistence type="predicted"/>
<dbReference type="EMBL" id="JBHPBY010000244">
    <property type="protein sequence ID" value="MFC1851935.1"/>
    <property type="molecule type" value="Genomic_DNA"/>
</dbReference>
<accession>A0ABV6Z0G1</accession>
<sequence length="45" mass="5189">MINTSHVQHLLHEESDGFFLSLNLQKATDTQKIKQILLKALEKLN</sequence>
<dbReference type="Proteomes" id="UP001594351">
    <property type="component" value="Unassembled WGS sequence"/>
</dbReference>